<name>A0ACA9NBE6_9GLOM</name>
<dbReference type="EMBL" id="CAJVPM010021368">
    <property type="protein sequence ID" value="CAG8639895.1"/>
    <property type="molecule type" value="Genomic_DNA"/>
</dbReference>
<proteinExistence type="predicted"/>
<dbReference type="Proteomes" id="UP000789860">
    <property type="component" value="Unassembled WGS sequence"/>
</dbReference>
<accession>A0ACA9NBE6</accession>
<feature type="non-terminal residue" evidence="1">
    <location>
        <position position="45"/>
    </location>
</feature>
<comment type="caution">
    <text evidence="1">The sequence shown here is derived from an EMBL/GenBank/DDBJ whole genome shotgun (WGS) entry which is preliminary data.</text>
</comment>
<reference evidence="1" key="1">
    <citation type="submission" date="2021-06" db="EMBL/GenBank/DDBJ databases">
        <authorList>
            <person name="Kallberg Y."/>
            <person name="Tangrot J."/>
            <person name="Rosling A."/>
        </authorList>
    </citation>
    <scope>NUCLEOTIDE SEQUENCE</scope>
    <source>
        <strain evidence="1">AU212A</strain>
    </source>
</reference>
<keyword evidence="2" id="KW-1185">Reference proteome</keyword>
<evidence type="ECO:0000313" key="2">
    <source>
        <dbReference type="Proteomes" id="UP000789860"/>
    </source>
</evidence>
<sequence length="45" mass="5376">MVQKRKKDTSQTKNEEIDDIPEEEKLRLINSTGLFKTLKEAERER</sequence>
<protein>
    <submittedName>
        <fullName evidence="1">10879_t:CDS:1</fullName>
    </submittedName>
</protein>
<organism evidence="1 2">
    <name type="scientific">Scutellospora calospora</name>
    <dbReference type="NCBI Taxonomy" id="85575"/>
    <lineage>
        <taxon>Eukaryota</taxon>
        <taxon>Fungi</taxon>
        <taxon>Fungi incertae sedis</taxon>
        <taxon>Mucoromycota</taxon>
        <taxon>Glomeromycotina</taxon>
        <taxon>Glomeromycetes</taxon>
        <taxon>Diversisporales</taxon>
        <taxon>Gigasporaceae</taxon>
        <taxon>Scutellospora</taxon>
    </lineage>
</organism>
<gene>
    <name evidence="1" type="ORF">SCALOS_LOCUS8286</name>
</gene>
<evidence type="ECO:0000313" key="1">
    <source>
        <dbReference type="EMBL" id="CAG8639895.1"/>
    </source>
</evidence>